<protein>
    <submittedName>
        <fullName evidence="1">Uncharacterized protein</fullName>
    </submittedName>
</protein>
<proteinExistence type="predicted"/>
<dbReference type="OrthoDB" id="1855644at2"/>
<accession>A0A1E3UGR8</accession>
<gene>
    <name evidence="1" type="ORF">BEI59_15905</name>
</gene>
<dbReference type="Proteomes" id="UP000094271">
    <property type="component" value="Unassembled WGS sequence"/>
</dbReference>
<dbReference type="AlphaFoldDB" id="A0A1E3UGR8"/>
<organism evidence="1 2">
    <name type="scientific">Eisenbergiella tayi</name>
    <dbReference type="NCBI Taxonomy" id="1432052"/>
    <lineage>
        <taxon>Bacteria</taxon>
        <taxon>Bacillati</taxon>
        <taxon>Bacillota</taxon>
        <taxon>Clostridia</taxon>
        <taxon>Lachnospirales</taxon>
        <taxon>Lachnospiraceae</taxon>
        <taxon>Eisenbergiella</taxon>
    </lineage>
</organism>
<name>A0A1E3UGR8_9FIRM</name>
<reference evidence="1 2" key="1">
    <citation type="submission" date="2016-08" db="EMBL/GenBank/DDBJ databases">
        <authorList>
            <person name="Seilhamer J.J."/>
        </authorList>
    </citation>
    <scope>NUCLEOTIDE SEQUENCE [LARGE SCALE GENOMIC DNA]</scope>
    <source>
        <strain evidence="1 2">NML150140-1</strain>
    </source>
</reference>
<evidence type="ECO:0000313" key="2">
    <source>
        <dbReference type="Proteomes" id="UP000094271"/>
    </source>
</evidence>
<dbReference type="EMBL" id="MEHA01000011">
    <property type="protein sequence ID" value="ODR50451.1"/>
    <property type="molecule type" value="Genomic_DNA"/>
</dbReference>
<evidence type="ECO:0000313" key="1">
    <source>
        <dbReference type="EMBL" id="ODR50451.1"/>
    </source>
</evidence>
<comment type="caution">
    <text evidence="1">The sequence shown here is derived from an EMBL/GenBank/DDBJ whole genome shotgun (WGS) entry which is preliminary data.</text>
</comment>
<sequence>MEQEEIKRNKAVRGFIIRSLVKGYNYTAITRQIAGALWSSGLILSPDISKYIDYLVDAGYVEITGGTVKAFRAYQDDAILKLTKEGVDLAEGTIEDPGVDI</sequence>